<keyword evidence="4" id="KW-0804">Transcription</keyword>
<dbReference type="SUPFAM" id="SSF53850">
    <property type="entry name" value="Periplasmic binding protein-like II"/>
    <property type="match status" value="1"/>
</dbReference>
<dbReference type="InterPro" id="IPR058163">
    <property type="entry name" value="LysR-type_TF_proteobact-type"/>
</dbReference>
<sequence>MDRFDAMQAFARVVETGSFTKAAQTLHMSRTSVTQLVQQLEARLRAKLLNRTTRQVKVTADGAAYYERVVRLLADLDDADGSLSSALASPSGRLRVDVPSPFARMILMPALPAFHARYPEIQFHMGVSDRIVDLVGDNVDCVVRGGKITDQSLIARRIGELRLGAYAAPSYLQRAGTPSHPRELEDSHHRTVGFLRARSDTVATLAMQRAGERIDVQGRYVIAVDDGNAYLVAGLVGMGTLCLPYYMAEAHLARGELVPLFDGWRFEPMPLYVAFPPNRHVSAKVRVFIDWVTDLLA</sequence>
<evidence type="ECO:0000256" key="4">
    <source>
        <dbReference type="ARBA" id="ARBA00023163"/>
    </source>
</evidence>
<evidence type="ECO:0000313" key="6">
    <source>
        <dbReference type="EMBL" id="MFD0738472.1"/>
    </source>
</evidence>
<dbReference type="Gene3D" id="1.10.10.10">
    <property type="entry name" value="Winged helix-like DNA-binding domain superfamily/Winged helix DNA-binding domain"/>
    <property type="match status" value="1"/>
</dbReference>
<evidence type="ECO:0000256" key="2">
    <source>
        <dbReference type="ARBA" id="ARBA00023015"/>
    </source>
</evidence>
<name>A0ABW2YJV1_9GAMM</name>
<evidence type="ECO:0000256" key="1">
    <source>
        <dbReference type="ARBA" id="ARBA00009437"/>
    </source>
</evidence>
<dbReference type="InterPro" id="IPR005119">
    <property type="entry name" value="LysR_subst-bd"/>
</dbReference>
<organism evidence="6 7">
    <name type="scientific">Lysobacter koreensis</name>
    <dbReference type="NCBI Taxonomy" id="266122"/>
    <lineage>
        <taxon>Bacteria</taxon>
        <taxon>Pseudomonadati</taxon>
        <taxon>Pseudomonadota</taxon>
        <taxon>Gammaproteobacteria</taxon>
        <taxon>Lysobacterales</taxon>
        <taxon>Lysobacteraceae</taxon>
        <taxon>Lysobacter</taxon>
    </lineage>
</organism>
<dbReference type="InterPro" id="IPR036388">
    <property type="entry name" value="WH-like_DNA-bd_sf"/>
</dbReference>
<gene>
    <name evidence="6" type="ORF">ACFQZQ_04115</name>
</gene>
<dbReference type="PROSITE" id="PS50931">
    <property type="entry name" value="HTH_LYSR"/>
    <property type="match status" value="1"/>
</dbReference>
<evidence type="ECO:0000256" key="3">
    <source>
        <dbReference type="ARBA" id="ARBA00023125"/>
    </source>
</evidence>
<proteinExistence type="inferred from homology"/>
<feature type="domain" description="HTH lysR-type" evidence="5">
    <location>
        <begin position="1"/>
        <end position="59"/>
    </location>
</feature>
<comment type="similarity">
    <text evidence="1">Belongs to the LysR transcriptional regulatory family.</text>
</comment>
<dbReference type="EMBL" id="JBHTIH010000002">
    <property type="protein sequence ID" value="MFD0738472.1"/>
    <property type="molecule type" value="Genomic_DNA"/>
</dbReference>
<accession>A0ABW2YJV1</accession>
<dbReference type="InterPro" id="IPR036390">
    <property type="entry name" value="WH_DNA-bd_sf"/>
</dbReference>
<dbReference type="Proteomes" id="UP001597090">
    <property type="component" value="Unassembled WGS sequence"/>
</dbReference>
<dbReference type="Gene3D" id="3.40.190.290">
    <property type="match status" value="1"/>
</dbReference>
<dbReference type="CDD" id="cd08472">
    <property type="entry name" value="PBP2_CrgA_like_3"/>
    <property type="match status" value="1"/>
</dbReference>
<evidence type="ECO:0000259" key="5">
    <source>
        <dbReference type="PROSITE" id="PS50931"/>
    </source>
</evidence>
<dbReference type="PANTHER" id="PTHR30537">
    <property type="entry name" value="HTH-TYPE TRANSCRIPTIONAL REGULATOR"/>
    <property type="match status" value="1"/>
</dbReference>
<comment type="caution">
    <text evidence="6">The sequence shown here is derived from an EMBL/GenBank/DDBJ whole genome shotgun (WGS) entry which is preliminary data.</text>
</comment>
<dbReference type="SUPFAM" id="SSF46785">
    <property type="entry name" value="Winged helix' DNA-binding domain"/>
    <property type="match status" value="1"/>
</dbReference>
<reference evidence="7" key="1">
    <citation type="journal article" date="2019" name="Int. J. Syst. Evol. Microbiol.">
        <title>The Global Catalogue of Microorganisms (GCM) 10K type strain sequencing project: providing services to taxonomists for standard genome sequencing and annotation.</title>
        <authorList>
            <consortium name="The Broad Institute Genomics Platform"/>
            <consortium name="The Broad Institute Genome Sequencing Center for Infectious Disease"/>
            <person name="Wu L."/>
            <person name="Ma J."/>
        </authorList>
    </citation>
    <scope>NUCLEOTIDE SEQUENCE [LARGE SCALE GENOMIC DNA]</scope>
    <source>
        <strain evidence="7">CCUG 55491</strain>
    </source>
</reference>
<dbReference type="PANTHER" id="PTHR30537:SF17">
    <property type="entry name" value="LYSR-FAMILY REGULATORY PROTEIN"/>
    <property type="match status" value="1"/>
</dbReference>
<dbReference type="Pfam" id="PF03466">
    <property type="entry name" value="LysR_substrate"/>
    <property type="match status" value="1"/>
</dbReference>
<dbReference type="InterPro" id="IPR000847">
    <property type="entry name" value="LysR_HTH_N"/>
</dbReference>
<keyword evidence="2" id="KW-0805">Transcription regulation</keyword>
<keyword evidence="7" id="KW-1185">Reference proteome</keyword>
<protein>
    <submittedName>
        <fullName evidence="6">LysR family transcriptional regulator</fullName>
    </submittedName>
</protein>
<keyword evidence="3" id="KW-0238">DNA-binding</keyword>
<dbReference type="Pfam" id="PF00126">
    <property type="entry name" value="HTH_1"/>
    <property type="match status" value="1"/>
</dbReference>
<evidence type="ECO:0000313" key="7">
    <source>
        <dbReference type="Proteomes" id="UP001597090"/>
    </source>
</evidence>
<dbReference type="RefSeq" id="WP_386811658.1">
    <property type="nucleotide sequence ID" value="NZ_JBHTIH010000002.1"/>
</dbReference>